<reference evidence="1" key="1">
    <citation type="journal article" date="2021" name="Proc. Natl. Acad. Sci. U.S.A.">
        <title>A Catalog of Tens of Thousands of Viruses from Human Metagenomes Reveals Hidden Associations with Chronic Diseases.</title>
        <authorList>
            <person name="Tisza M.J."/>
            <person name="Buck C.B."/>
        </authorList>
    </citation>
    <scope>NUCLEOTIDE SEQUENCE</scope>
    <source>
        <strain evidence="1">Ctv4j104</strain>
    </source>
</reference>
<dbReference type="EMBL" id="BK014855">
    <property type="protein sequence ID" value="DAD78982.1"/>
    <property type="molecule type" value="Genomic_DNA"/>
</dbReference>
<organism evidence="1">
    <name type="scientific">Siphoviridae sp. ctv4j104</name>
    <dbReference type="NCBI Taxonomy" id="2826510"/>
    <lineage>
        <taxon>Viruses</taxon>
        <taxon>Duplodnaviria</taxon>
        <taxon>Heunggongvirae</taxon>
        <taxon>Uroviricota</taxon>
        <taxon>Caudoviricetes</taxon>
    </lineage>
</organism>
<sequence>MLVMAIIKQRRHGMTNGEALELIKKNDYFNEDSLKKHKELRDYKEANDLSIIALGKQIPKPVVRNVGCDCYPITRNIESCYCPACGYHIDINLEEQYCPLCGQAIDWEGEDDES</sequence>
<evidence type="ECO:0000313" key="1">
    <source>
        <dbReference type="EMBL" id="DAD78982.1"/>
    </source>
</evidence>
<proteinExistence type="predicted"/>
<protein>
    <submittedName>
        <fullName evidence="1">Toxin VapC6 domain, ZN ribbon domain</fullName>
    </submittedName>
</protein>
<accession>A0A8S5M9R4</accession>
<name>A0A8S5M9R4_9CAUD</name>